<dbReference type="PANTHER" id="PTHR43441:SF10">
    <property type="entry name" value="ACETYLTRANSFERASE"/>
    <property type="match status" value="1"/>
</dbReference>
<dbReference type="GO" id="GO:0008999">
    <property type="term" value="F:protein-N-terminal-alanine acetyltransferase activity"/>
    <property type="evidence" value="ECO:0007669"/>
    <property type="project" value="TreeGrafter"/>
</dbReference>
<organism evidence="2 3">
    <name type="scientific">Nonomuraea phyllanthi</name>
    <dbReference type="NCBI Taxonomy" id="2219224"/>
    <lineage>
        <taxon>Bacteria</taxon>
        <taxon>Bacillati</taxon>
        <taxon>Actinomycetota</taxon>
        <taxon>Actinomycetes</taxon>
        <taxon>Streptosporangiales</taxon>
        <taxon>Streptosporangiaceae</taxon>
        <taxon>Nonomuraea</taxon>
    </lineage>
</organism>
<dbReference type="Proteomes" id="UP000312512">
    <property type="component" value="Unassembled WGS sequence"/>
</dbReference>
<sequence>MLPRDVISTGSLILRPPVDGDAEAIAKSCDDPVTAHFFPLFPSPYEVKDAREHLARVAATWEAGGADYAITENGQYAGSVAIRPPDQWGTAAIGYVVAPWARGRNVATTAARALTDWAFDHGVRRVELEAALENVASLRVAYKAGFLEEGRRRDAKRLRDGRYTDMVTFARLAGDAVPPAEPYLPFFEGGQLSDGVVRLTPLEVADAADYHRMMTDPTVAAYSMSPAGTPEDDERRCRHTGYWWVSGQRVELAIRDAASGAFAGHVQLTQVVPALGQAMIGYSLVPEFRKKGYMTRAVTLLVDWAFANTALHRIVAGTETGNAASHAVLERAGFSREGVHRELFAKPDGRRVDDVAWSRLRPA</sequence>
<dbReference type="SUPFAM" id="SSF55729">
    <property type="entry name" value="Acyl-CoA N-acyltransferases (Nat)"/>
    <property type="match status" value="2"/>
</dbReference>
<dbReference type="PROSITE" id="PS51186">
    <property type="entry name" value="GNAT"/>
    <property type="match status" value="2"/>
</dbReference>
<evidence type="ECO:0000313" key="2">
    <source>
        <dbReference type="EMBL" id="KAB8195221.1"/>
    </source>
</evidence>
<dbReference type="CDD" id="cd04301">
    <property type="entry name" value="NAT_SF"/>
    <property type="match status" value="1"/>
</dbReference>
<keyword evidence="3" id="KW-1185">Reference proteome</keyword>
<accession>A0A5C4WNB7</accession>
<dbReference type="PANTHER" id="PTHR43441">
    <property type="entry name" value="RIBOSOMAL-PROTEIN-SERINE ACETYLTRANSFERASE"/>
    <property type="match status" value="1"/>
</dbReference>
<feature type="domain" description="N-acetyltransferase" evidence="1">
    <location>
        <begin position="12"/>
        <end position="165"/>
    </location>
</feature>
<evidence type="ECO:0000259" key="1">
    <source>
        <dbReference type="PROSITE" id="PS51186"/>
    </source>
</evidence>
<proteinExistence type="predicted"/>
<evidence type="ECO:0000313" key="3">
    <source>
        <dbReference type="Proteomes" id="UP000312512"/>
    </source>
</evidence>
<dbReference type="OrthoDB" id="5293267at2"/>
<dbReference type="Gene3D" id="3.40.630.30">
    <property type="match status" value="2"/>
</dbReference>
<keyword evidence="2" id="KW-0808">Transferase</keyword>
<dbReference type="Pfam" id="PF13302">
    <property type="entry name" value="Acetyltransf_3"/>
    <property type="match status" value="2"/>
</dbReference>
<dbReference type="RefSeq" id="WP_139630660.1">
    <property type="nucleotide sequence ID" value="NZ_VDLX02000004.1"/>
</dbReference>
<dbReference type="AlphaFoldDB" id="A0A5C4WNB7"/>
<feature type="domain" description="N-acetyltransferase" evidence="1">
    <location>
        <begin position="197"/>
        <end position="362"/>
    </location>
</feature>
<dbReference type="GO" id="GO:1990189">
    <property type="term" value="F:protein N-terminal-serine acetyltransferase activity"/>
    <property type="evidence" value="ECO:0007669"/>
    <property type="project" value="TreeGrafter"/>
</dbReference>
<dbReference type="GO" id="GO:0005737">
    <property type="term" value="C:cytoplasm"/>
    <property type="evidence" value="ECO:0007669"/>
    <property type="project" value="TreeGrafter"/>
</dbReference>
<dbReference type="EMBL" id="VDLX02000004">
    <property type="protein sequence ID" value="KAB8195221.1"/>
    <property type="molecule type" value="Genomic_DNA"/>
</dbReference>
<gene>
    <name evidence="2" type="ORF">FH608_012670</name>
</gene>
<comment type="caution">
    <text evidence="2">The sequence shown here is derived from an EMBL/GenBank/DDBJ whole genome shotgun (WGS) entry which is preliminary data.</text>
</comment>
<dbReference type="InterPro" id="IPR000182">
    <property type="entry name" value="GNAT_dom"/>
</dbReference>
<dbReference type="InterPro" id="IPR016181">
    <property type="entry name" value="Acyl_CoA_acyltransferase"/>
</dbReference>
<protein>
    <submittedName>
        <fullName evidence="2">GNAT family N-acetyltransferase</fullName>
    </submittedName>
</protein>
<reference evidence="2 3" key="1">
    <citation type="submission" date="2019-10" db="EMBL/GenBank/DDBJ databases">
        <title>Nonomuraea sp. nov., isolated from Phyllanthus amarus.</title>
        <authorList>
            <person name="Klykleung N."/>
            <person name="Tanasupawat S."/>
        </authorList>
    </citation>
    <scope>NUCLEOTIDE SEQUENCE [LARGE SCALE GENOMIC DNA]</scope>
    <source>
        <strain evidence="2 3">PA1-10</strain>
    </source>
</reference>
<dbReference type="InterPro" id="IPR051908">
    <property type="entry name" value="Ribosomal_N-acetyltransferase"/>
</dbReference>
<name>A0A5C4WNB7_9ACTN</name>